<dbReference type="Proteomes" id="UP001174209">
    <property type="component" value="Unassembled WGS sequence"/>
</dbReference>
<dbReference type="InterPro" id="IPR029041">
    <property type="entry name" value="FAD-linked_oxidoreductase-like"/>
</dbReference>
<proteinExistence type="inferred from homology"/>
<dbReference type="EMBL" id="JAROCG010000001">
    <property type="protein sequence ID" value="MDN4609907.1"/>
    <property type="molecule type" value="Genomic_DNA"/>
</dbReference>
<organism evidence="9 10">
    <name type="scientific">Arthrobacter burdickii</name>
    <dbReference type="NCBI Taxonomy" id="3035920"/>
    <lineage>
        <taxon>Bacteria</taxon>
        <taxon>Bacillati</taxon>
        <taxon>Actinomycetota</taxon>
        <taxon>Actinomycetes</taxon>
        <taxon>Micrococcales</taxon>
        <taxon>Micrococcaceae</taxon>
        <taxon>Arthrobacter</taxon>
    </lineage>
</organism>
<evidence type="ECO:0000256" key="7">
    <source>
        <dbReference type="ARBA" id="ARBA00048628"/>
    </source>
</evidence>
<evidence type="ECO:0000256" key="5">
    <source>
        <dbReference type="ARBA" id="ARBA00022827"/>
    </source>
</evidence>
<evidence type="ECO:0000256" key="8">
    <source>
        <dbReference type="RuleBase" id="RU003862"/>
    </source>
</evidence>
<dbReference type="InterPro" id="IPR003171">
    <property type="entry name" value="Mehydrof_redctse-like"/>
</dbReference>
<sequence length="269" mass="27936">MADLPVRIEVIPGDDLVERLRAHVPAPAVVTVTCLPHHGPRQAVGVAVDLARAGYTAVPHLAARSVTGRAELAGYVAQCTDAGITDVFVVGGDAADAAGPYAWSGALMEDVADLSGGVLRMGIAVYPEGHPGTAEEELARTLAAKQELASWCVTQLCFSPDILRAFPSKLRLDGITLPVWAGIPGPVRIYRLLRLAGRIGVGQSLGFLKRSAGGADTGSVVRQLLSSASYDPAPLVDALHGAGYEGLHLYSFNDLAELAASDLAGAIRS</sequence>
<evidence type="ECO:0000256" key="1">
    <source>
        <dbReference type="ARBA" id="ARBA00001974"/>
    </source>
</evidence>
<dbReference type="Pfam" id="PF02219">
    <property type="entry name" value="MTHFR"/>
    <property type="match status" value="1"/>
</dbReference>
<dbReference type="RefSeq" id="WP_301224691.1">
    <property type="nucleotide sequence ID" value="NZ_JAROCG010000001.1"/>
</dbReference>
<comment type="pathway">
    <text evidence="2 8">One-carbon metabolism; tetrahydrofolate interconversion.</text>
</comment>
<reference evidence="9" key="1">
    <citation type="submission" date="2023-06" db="EMBL/GenBank/DDBJ databases">
        <title>MT1 and MT2 Draft Genomes of Novel Species.</title>
        <authorList>
            <person name="Venkateswaran K."/>
        </authorList>
    </citation>
    <scope>NUCLEOTIDE SEQUENCE</scope>
    <source>
        <strain evidence="9">IIF3SC-B10</strain>
    </source>
</reference>
<dbReference type="PANTHER" id="PTHR45754">
    <property type="entry name" value="METHYLENETETRAHYDROFOLATE REDUCTASE"/>
    <property type="match status" value="1"/>
</dbReference>
<dbReference type="SUPFAM" id="SSF51730">
    <property type="entry name" value="FAD-linked oxidoreductase"/>
    <property type="match status" value="1"/>
</dbReference>
<dbReference type="GO" id="GO:0004489">
    <property type="term" value="F:methylenetetrahydrofolate reductase [NAD(P)H] activity"/>
    <property type="evidence" value="ECO:0007669"/>
    <property type="project" value="UniProtKB-EC"/>
</dbReference>
<gene>
    <name evidence="9" type="ORF">P5G52_03420</name>
</gene>
<evidence type="ECO:0000256" key="6">
    <source>
        <dbReference type="ARBA" id="ARBA00023002"/>
    </source>
</evidence>
<comment type="similarity">
    <text evidence="3 8">Belongs to the methylenetetrahydrofolate reductase family.</text>
</comment>
<comment type="caution">
    <text evidence="9">The sequence shown here is derived from an EMBL/GenBank/DDBJ whole genome shotgun (WGS) entry which is preliminary data.</text>
</comment>
<evidence type="ECO:0000313" key="9">
    <source>
        <dbReference type="EMBL" id="MDN4609907.1"/>
    </source>
</evidence>
<evidence type="ECO:0000256" key="2">
    <source>
        <dbReference type="ARBA" id="ARBA00004777"/>
    </source>
</evidence>
<keyword evidence="5 8" id="KW-0274">FAD</keyword>
<dbReference type="Gene3D" id="3.20.20.220">
    <property type="match status" value="1"/>
</dbReference>
<name>A0ABT8JYI4_9MICC</name>
<evidence type="ECO:0000313" key="10">
    <source>
        <dbReference type="Proteomes" id="UP001174209"/>
    </source>
</evidence>
<dbReference type="PANTHER" id="PTHR45754:SF3">
    <property type="entry name" value="METHYLENETETRAHYDROFOLATE REDUCTASE (NADPH)"/>
    <property type="match status" value="1"/>
</dbReference>
<comment type="cofactor">
    <cofactor evidence="1 8">
        <name>FAD</name>
        <dbReference type="ChEBI" id="CHEBI:57692"/>
    </cofactor>
</comment>
<evidence type="ECO:0000256" key="3">
    <source>
        <dbReference type="ARBA" id="ARBA00006743"/>
    </source>
</evidence>
<comment type="catalytic activity">
    <reaction evidence="7">
        <text>(6S)-5-methyl-5,6,7,8-tetrahydrofolate + NAD(+) = (6R)-5,10-methylene-5,6,7,8-tetrahydrofolate + NADH + H(+)</text>
        <dbReference type="Rhea" id="RHEA:19821"/>
        <dbReference type="ChEBI" id="CHEBI:15378"/>
        <dbReference type="ChEBI" id="CHEBI:15636"/>
        <dbReference type="ChEBI" id="CHEBI:18608"/>
        <dbReference type="ChEBI" id="CHEBI:57540"/>
        <dbReference type="ChEBI" id="CHEBI:57945"/>
        <dbReference type="EC" id="1.5.1.54"/>
    </reaction>
    <physiologicalReaction direction="right-to-left" evidence="7">
        <dbReference type="Rhea" id="RHEA:19823"/>
    </physiologicalReaction>
</comment>
<protein>
    <recommendedName>
        <fullName evidence="8">Methylenetetrahydrofolate reductase</fullName>
    </recommendedName>
</protein>
<keyword evidence="6 8" id="KW-0560">Oxidoreductase</keyword>
<accession>A0ABT8JYI4</accession>
<keyword evidence="4 8" id="KW-0285">Flavoprotein</keyword>
<evidence type="ECO:0000256" key="4">
    <source>
        <dbReference type="ARBA" id="ARBA00022630"/>
    </source>
</evidence>
<keyword evidence="10" id="KW-1185">Reference proteome</keyword>